<dbReference type="Proteomes" id="UP000051682">
    <property type="component" value="Unassembled WGS sequence"/>
</dbReference>
<dbReference type="OrthoDB" id="1092431at2"/>
<comment type="caution">
    <text evidence="2">The sequence shown here is derived from an EMBL/GenBank/DDBJ whole genome shotgun (WGS) entry which is preliminary data.</text>
</comment>
<dbReference type="CDD" id="cd00038">
    <property type="entry name" value="CAP_ED"/>
    <property type="match status" value="1"/>
</dbReference>
<dbReference type="RefSeq" id="WP_056012752.1">
    <property type="nucleotide sequence ID" value="NZ_LLYZ01000003.1"/>
</dbReference>
<reference evidence="2 3" key="1">
    <citation type="submission" date="2015-10" db="EMBL/GenBank/DDBJ databases">
        <title>Chryseobacterium aquaticum genome.</title>
        <authorList>
            <person name="Newman J.D."/>
            <person name="Ferguson M.B."/>
            <person name="Miller J.R."/>
        </authorList>
    </citation>
    <scope>NUCLEOTIDE SEQUENCE [LARGE SCALE GENOMIC DNA]</scope>
    <source>
        <strain evidence="2 3">KCTC 12483</strain>
    </source>
</reference>
<protein>
    <recommendedName>
        <fullName evidence="1">Cyclic nucleotide-binding domain-containing protein</fullName>
    </recommendedName>
</protein>
<dbReference type="Gene3D" id="2.60.120.10">
    <property type="entry name" value="Jelly Rolls"/>
    <property type="match status" value="1"/>
</dbReference>
<accession>A0A0Q3KA80</accession>
<dbReference type="STRING" id="452084.AR438_05185"/>
<evidence type="ECO:0000259" key="1">
    <source>
        <dbReference type="Pfam" id="PF00027"/>
    </source>
</evidence>
<dbReference type="InterPro" id="IPR014710">
    <property type="entry name" value="RmlC-like_jellyroll"/>
</dbReference>
<gene>
    <name evidence="2" type="ORF">AR438_05185</name>
</gene>
<proteinExistence type="predicted"/>
<organism evidence="2 3">
    <name type="scientific">Chryseobacterium aquaticum</name>
    <dbReference type="NCBI Taxonomy" id="452084"/>
    <lineage>
        <taxon>Bacteria</taxon>
        <taxon>Pseudomonadati</taxon>
        <taxon>Bacteroidota</taxon>
        <taxon>Flavobacteriia</taxon>
        <taxon>Flavobacteriales</taxon>
        <taxon>Weeksellaceae</taxon>
        <taxon>Chryseobacterium group</taxon>
        <taxon>Chryseobacterium</taxon>
    </lineage>
</organism>
<dbReference type="EMBL" id="LLYZ01000003">
    <property type="protein sequence ID" value="KQK26643.1"/>
    <property type="molecule type" value="Genomic_DNA"/>
</dbReference>
<keyword evidence="3" id="KW-1185">Reference proteome</keyword>
<dbReference type="AlphaFoldDB" id="A0A0Q3KA80"/>
<sequence>MNHEKLISFLEDYGKPTEEDHDNIRKYFKVRKVFKKQVLIERNMPCNQLFFVNSGLLRAYYTNQNGKEITRMVAWEKRFLTNITSFKNYGDNNETIECIQDGEILSINREDFNILLSSLNLKGMYADILEEYNAMHIKRFEALNTSDAHHKIMHLKKEFPNLIRLLNDQLLASFLGISREYLVRNKDLLYSKEEW</sequence>
<dbReference type="InterPro" id="IPR018490">
    <property type="entry name" value="cNMP-bd_dom_sf"/>
</dbReference>
<evidence type="ECO:0000313" key="2">
    <source>
        <dbReference type="EMBL" id="KQK26643.1"/>
    </source>
</evidence>
<evidence type="ECO:0000313" key="3">
    <source>
        <dbReference type="Proteomes" id="UP000051682"/>
    </source>
</evidence>
<dbReference type="InterPro" id="IPR000595">
    <property type="entry name" value="cNMP-bd_dom"/>
</dbReference>
<dbReference type="Pfam" id="PF00027">
    <property type="entry name" value="cNMP_binding"/>
    <property type="match status" value="1"/>
</dbReference>
<name>A0A0Q3KA80_9FLAO</name>
<dbReference type="SUPFAM" id="SSF51206">
    <property type="entry name" value="cAMP-binding domain-like"/>
    <property type="match status" value="1"/>
</dbReference>
<feature type="domain" description="Cyclic nucleotide-binding" evidence="1">
    <location>
        <begin position="32"/>
        <end position="117"/>
    </location>
</feature>